<evidence type="ECO:0000256" key="5">
    <source>
        <dbReference type="ARBA" id="ARBA00023163"/>
    </source>
</evidence>
<sequence length="352" mass="38819">MQQVPLKACAACTKAKRRCSREVPCCMRCRVRGLDCTYAGVSASSVVTCPLATPNTWDALLDDAWSPVLSPTISLPLVSLPAAWFLLPETWTVHALPRSHLAPVRPNAAWRYIRTVRGWLADWVHCAGNAFCHPQLYAAELPTCIADAITGVAAYLARTPASEPLMYRILESRAADLVRQPPPPAQDCRTQLARVQALLAYAAIRLFDADIRQRYQAEQQLPALKAWAHALLASAREMKLPDGRCGDVGATERWHAWIVAESVRRTWLVAQSICAMFWTMQRGSAECPGQLAFTARRGVWDAASSGEWMRACGDNVDLMHQTQLELVDLDEFGQAFMELTVPNPCLLGAHGG</sequence>
<accession>A0A1L9S661</accession>
<dbReference type="STRING" id="1073090.A0A1L9S661"/>
<keyword evidence="9" id="KW-1185">Reference proteome</keyword>
<dbReference type="Proteomes" id="UP000184188">
    <property type="component" value="Unassembled WGS sequence"/>
</dbReference>
<evidence type="ECO:0000256" key="4">
    <source>
        <dbReference type="ARBA" id="ARBA00023125"/>
    </source>
</evidence>
<dbReference type="SMART" id="SM00066">
    <property type="entry name" value="GAL4"/>
    <property type="match status" value="1"/>
</dbReference>
<feature type="domain" description="Zn(2)-C6 fungal-type" evidence="7">
    <location>
        <begin position="8"/>
        <end position="38"/>
    </location>
</feature>
<dbReference type="RefSeq" id="XP_022577156.1">
    <property type="nucleotide sequence ID" value="XM_022724197.1"/>
</dbReference>
<dbReference type="PROSITE" id="PS50048">
    <property type="entry name" value="ZN2_CY6_FUNGAL_2"/>
    <property type="match status" value="1"/>
</dbReference>
<evidence type="ECO:0000256" key="3">
    <source>
        <dbReference type="ARBA" id="ARBA00023015"/>
    </source>
</evidence>
<dbReference type="AlphaFoldDB" id="A0A1L9S661"/>
<name>A0A1L9S661_9EURO</name>
<evidence type="ECO:0000313" key="8">
    <source>
        <dbReference type="EMBL" id="OJJ42646.1"/>
    </source>
</evidence>
<evidence type="ECO:0000259" key="7">
    <source>
        <dbReference type="PROSITE" id="PS50048"/>
    </source>
</evidence>
<evidence type="ECO:0000256" key="1">
    <source>
        <dbReference type="ARBA" id="ARBA00022723"/>
    </source>
</evidence>
<evidence type="ECO:0000256" key="2">
    <source>
        <dbReference type="ARBA" id="ARBA00022833"/>
    </source>
</evidence>
<evidence type="ECO:0000313" key="9">
    <source>
        <dbReference type="Proteomes" id="UP000184188"/>
    </source>
</evidence>
<protein>
    <recommendedName>
        <fullName evidence="7">Zn(2)-C6 fungal-type domain-containing protein</fullName>
    </recommendedName>
</protein>
<evidence type="ECO:0000256" key="6">
    <source>
        <dbReference type="ARBA" id="ARBA00023242"/>
    </source>
</evidence>
<keyword evidence="4" id="KW-0238">DNA-binding</keyword>
<keyword evidence="2" id="KW-0862">Zinc</keyword>
<keyword evidence="5" id="KW-0804">Transcription</keyword>
<dbReference type="InterPro" id="IPR001138">
    <property type="entry name" value="Zn2Cys6_DnaBD"/>
</dbReference>
<keyword evidence="6" id="KW-0539">Nucleus</keyword>
<keyword evidence="3" id="KW-0805">Transcription regulation</keyword>
<proteinExistence type="predicted"/>
<gene>
    <name evidence="8" type="ORF">ASPZODRAFT_137034</name>
</gene>
<dbReference type="OrthoDB" id="4216928at2759"/>
<dbReference type="Gene3D" id="4.10.240.10">
    <property type="entry name" value="Zn(2)-C6 fungal-type DNA-binding domain"/>
    <property type="match status" value="1"/>
</dbReference>
<organism evidence="8 9">
    <name type="scientific">Penicilliopsis zonata CBS 506.65</name>
    <dbReference type="NCBI Taxonomy" id="1073090"/>
    <lineage>
        <taxon>Eukaryota</taxon>
        <taxon>Fungi</taxon>
        <taxon>Dikarya</taxon>
        <taxon>Ascomycota</taxon>
        <taxon>Pezizomycotina</taxon>
        <taxon>Eurotiomycetes</taxon>
        <taxon>Eurotiomycetidae</taxon>
        <taxon>Eurotiales</taxon>
        <taxon>Aspergillaceae</taxon>
        <taxon>Penicilliopsis</taxon>
    </lineage>
</organism>
<dbReference type="GeneID" id="34610662"/>
<dbReference type="PANTHER" id="PTHR47660">
    <property type="entry name" value="TRANSCRIPTION FACTOR WITH C2H2 AND ZN(2)-CYS(6) DNA BINDING DOMAIN (EUROFUNG)-RELATED-RELATED"/>
    <property type="match status" value="1"/>
</dbReference>
<dbReference type="Pfam" id="PF00172">
    <property type="entry name" value="Zn_clus"/>
    <property type="match status" value="1"/>
</dbReference>
<dbReference type="SUPFAM" id="SSF57701">
    <property type="entry name" value="Zn2/Cys6 DNA-binding domain"/>
    <property type="match status" value="1"/>
</dbReference>
<dbReference type="EMBL" id="KV878357">
    <property type="protein sequence ID" value="OJJ42646.1"/>
    <property type="molecule type" value="Genomic_DNA"/>
</dbReference>
<dbReference type="GO" id="GO:0003677">
    <property type="term" value="F:DNA binding"/>
    <property type="evidence" value="ECO:0007669"/>
    <property type="project" value="UniProtKB-KW"/>
</dbReference>
<dbReference type="CDD" id="cd00067">
    <property type="entry name" value="GAL4"/>
    <property type="match status" value="1"/>
</dbReference>
<dbReference type="InterPro" id="IPR036864">
    <property type="entry name" value="Zn2-C6_fun-type_DNA-bd_sf"/>
</dbReference>
<dbReference type="VEuPathDB" id="FungiDB:ASPZODRAFT_137034"/>
<keyword evidence="1" id="KW-0479">Metal-binding</keyword>
<dbReference type="GO" id="GO:0008270">
    <property type="term" value="F:zinc ion binding"/>
    <property type="evidence" value="ECO:0007669"/>
    <property type="project" value="InterPro"/>
</dbReference>
<dbReference type="GO" id="GO:0000981">
    <property type="term" value="F:DNA-binding transcription factor activity, RNA polymerase II-specific"/>
    <property type="evidence" value="ECO:0007669"/>
    <property type="project" value="InterPro"/>
</dbReference>
<dbReference type="PANTHER" id="PTHR47660:SF3">
    <property type="entry name" value="FINGER DOMAIN PROTEIN, PUTATIVE (AFU_ORTHOLOGUE AFUA_4G03310)-RELATED"/>
    <property type="match status" value="1"/>
</dbReference>
<dbReference type="PROSITE" id="PS00463">
    <property type="entry name" value="ZN2_CY6_FUNGAL_1"/>
    <property type="match status" value="1"/>
</dbReference>
<reference evidence="9" key="1">
    <citation type="journal article" date="2017" name="Genome Biol.">
        <title>Comparative genomics reveals high biological diversity and specific adaptations in the industrially and medically important fungal genus Aspergillus.</title>
        <authorList>
            <person name="de Vries R.P."/>
            <person name="Riley R."/>
            <person name="Wiebenga A."/>
            <person name="Aguilar-Osorio G."/>
            <person name="Amillis S."/>
            <person name="Uchima C.A."/>
            <person name="Anderluh G."/>
            <person name="Asadollahi M."/>
            <person name="Askin M."/>
            <person name="Barry K."/>
            <person name="Battaglia E."/>
            <person name="Bayram O."/>
            <person name="Benocci T."/>
            <person name="Braus-Stromeyer S.A."/>
            <person name="Caldana C."/>
            <person name="Canovas D."/>
            <person name="Cerqueira G.C."/>
            <person name="Chen F."/>
            <person name="Chen W."/>
            <person name="Choi C."/>
            <person name="Clum A."/>
            <person name="Dos Santos R.A."/>
            <person name="Damasio A.R."/>
            <person name="Diallinas G."/>
            <person name="Emri T."/>
            <person name="Fekete E."/>
            <person name="Flipphi M."/>
            <person name="Freyberg S."/>
            <person name="Gallo A."/>
            <person name="Gournas C."/>
            <person name="Habgood R."/>
            <person name="Hainaut M."/>
            <person name="Harispe M.L."/>
            <person name="Henrissat B."/>
            <person name="Hilden K.S."/>
            <person name="Hope R."/>
            <person name="Hossain A."/>
            <person name="Karabika E."/>
            <person name="Karaffa L."/>
            <person name="Karanyi Z."/>
            <person name="Krasevec N."/>
            <person name="Kuo A."/>
            <person name="Kusch H."/>
            <person name="LaButti K."/>
            <person name="Lagendijk E.L."/>
            <person name="Lapidus A."/>
            <person name="Levasseur A."/>
            <person name="Lindquist E."/>
            <person name="Lipzen A."/>
            <person name="Logrieco A.F."/>
            <person name="MacCabe A."/>
            <person name="Maekelae M.R."/>
            <person name="Malavazi I."/>
            <person name="Melin P."/>
            <person name="Meyer V."/>
            <person name="Mielnichuk N."/>
            <person name="Miskei M."/>
            <person name="Molnar A.P."/>
            <person name="Mule G."/>
            <person name="Ngan C.Y."/>
            <person name="Orejas M."/>
            <person name="Orosz E."/>
            <person name="Ouedraogo J.P."/>
            <person name="Overkamp K.M."/>
            <person name="Park H.-S."/>
            <person name="Perrone G."/>
            <person name="Piumi F."/>
            <person name="Punt P.J."/>
            <person name="Ram A.F."/>
            <person name="Ramon A."/>
            <person name="Rauscher S."/>
            <person name="Record E."/>
            <person name="Riano-Pachon D.M."/>
            <person name="Robert V."/>
            <person name="Roehrig J."/>
            <person name="Ruller R."/>
            <person name="Salamov A."/>
            <person name="Salih N.S."/>
            <person name="Samson R.A."/>
            <person name="Sandor E."/>
            <person name="Sanguinetti M."/>
            <person name="Schuetze T."/>
            <person name="Sepcic K."/>
            <person name="Shelest E."/>
            <person name="Sherlock G."/>
            <person name="Sophianopoulou V."/>
            <person name="Squina F.M."/>
            <person name="Sun H."/>
            <person name="Susca A."/>
            <person name="Todd R.B."/>
            <person name="Tsang A."/>
            <person name="Unkles S.E."/>
            <person name="van de Wiele N."/>
            <person name="van Rossen-Uffink D."/>
            <person name="Oliveira J.V."/>
            <person name="Vesth T.C."/>
            <person name="Visser J."/>
            <person name="Yu J.-H."/>
            <person name="Zhou M."/>
            <person name="Andersen M.R."/>
            <person name="Archer D.B."/>
            <person name="Baker S.E."/>
            <person name="Benoit I."/>
            <person name="Brakhage A.A."/>
            <person name="Braus G.H."/>
            <person name="Fischer R."/>
            <person name="Frisvad J.C."/>
            <person name="Goldman G.H."/>
            <person name="Houbraken J."/>
            <person name="Oakley B."/>
            <person name="Pocsi I."/>
            <person name="Scazzocchio C."/>
            <person name="Seiboth B."/>
            <person name="vanKuyk P.A."/>
            <person name="Wortman J."/>
            <person name="Dyer P.S."/>
            <person name="Grigoriev I.V."/>
        </authorList>
    </citation>
    <scope>NUCLEOTIDE SEQUENCE [LARGE SCALE GENOMIC DNA]</scope>
    <source>
        <strain evidence="9">CBS 506.65</strain>
    </source>
</reference>